<evidence type="ECO:0000313" key="3">
    <source>
        <dbReference type="Proteomes" id="UP000236291"/>
    </source>
</evidence>
<dbReference type="AlphaFoldDB" id="A0A2K3PRC8"/>
<organism evidence="2 3">
    <name type="scientific">Trifolium pratense</name>
    <name type="common">Red clover</name>
    <dbReference type="NCBI Taxonomy" id="57577"/>
    <lineage>
        <taxon>Eukaryota</taxon>
        <taxon>Viridiplantae</taxon>
        <taxon>Streptophyta</taxon>
        <taxon>Embryophyta</taxon>
        <taxon>Tracheophyta</taxon>
        <taxon>Spermatophyta</taxon>
        <taxon>Magnoliopsida</taxon>
        <taxon>eudicotyledons</taxon>
        <taxon>Gunneridae</taxon>
        <taxon>Pentapetalae</taxon>
        <taxon>rosids</taxon>
        <taxon>fabids</taxon>
        <taxon>Fabales</taxon>
        <taxon>Fabaceae</taxon>
        <taxon>Papilionoideae</taxon>
        <taxon>50 kb inversion clade</taxon>
        <taxon>NPAAA clade</taxon>
        <taxon>Hologalegina</taxon>
        <taxon>IRL clade</taxon>
        <taxon>Trifolieae</taxon>
        <taxon>Trifolium</taxon>
    </lineage>
</organism>
<feature type="region of interest" description="Disordered" evidence="1">
    <location>
        <begin position="160"/>
        <end position="192"/>
    </location>
</feature>
<evidence type="ECO:0000313" key="2">
    <source>
        <dbReference type="EMBL" id="PNY17840.1"/>
    </source>
</evidence>
<protein>
    <submittedName>
        <fullName evidence="2">Uncharacterized protein</fullName>
    </submittedName>
</protein>
<reference evidence="2 3" key="2">
    <citation type="journal article" date="2017" name="Front. Plant Sci.">
        <title>Gene Classification and Mining of Molecular Markers Useful in Red Clover (Trifolium pratense) Breeding.</title>
        <authorList>
            <person name="Istvanek J."/>
            <person name="Dluhosova J."/>
            <person name="Dluhos P."/>
            <person name="Patkova L."/>
            <person name="Nedelnik J."/>
            <person name="Repkova J."/>
        </authorList>
    </citation>
    <scope>NUCLEOTIDE SEQUENCE [LARGE SCALE GENOMIC DNA]</scope>
    <source>
        <strain evidence="3">cv. Tatra</strain>
        <tissue evidence="2">Young leaves</tissue>
    </source>
</reference>
<dbReference type="Proteomes" id="UP000236291">
    <property type="component" value="Unassembled WGS sequence"/>
</dbReference>
<evidence type="ECO:0000256" key="1">
    <source>
        <dbReference type="SAM" id="MobiDB-lite"/>
    </source>
</evidence>
<dbReference type="EMBL" id="ASHM01009715">
    <property type="protein sequence ID" value="PNY17840.1"/>
    <property type="molecule type" value="Genomic_DNA"/>
</dbReference>
<proteinExistence type="predicted"/>
<accession>A0A2K3PRC8</accession>
<name>A0A2K3PRC8_TRIPR</name>
<reference evidence="2 3" key="1">
    <citation type="journal article" date="2014" name="Am. J. Bot.">
        <title>Genome assembly and annotation for red clover (Trifolium pratense; Fabaceae).</title>
        <authorList>
            <person name="Istvanek J."/>
            <person name="Jaros M."/>
            <person name="Krenek A."/>
            <person name="Repkova J."/>
        </authorList>
    </citation>
    <scope>NUCLEOTIDE SEQUENCE [LARGE SCALE GENOMIC DNA]</scope>
    <source>
        <strain evidence="3">cv. Tatra</strain>
        <tissue evidence="2">Young leaves</tissue>
    </source>
</reference>
<comment type="caution">
    <text evidence="2">The sequence shown here is derived from an EMBL/GenBank/DDBJ whole genome shotgun (WGS) entry which is preliminary data.</text>
</comment>
<sequence length="192" mass="21883">MAYSTLQPPYYHPITTHVPDPSPYYTSHTPPFYPQPPPNTNPSSFNSYYYPASTVPTPPPPPNPNFPSYPHHLYHPSYHSIPPSYSTPTTIPLDFPSYPYPTHSNYDQNTSFSPSTITQNTTHILQQQPHVVQPFYHQQPHNTTYHIDLPFQKIQTAPPTFVSSQEAPPSLQQQIHPSYTQPVSIFQNPETT</sequence>
<gene>
    <name evidence="2" type="ORF">L195_g014592</name>
</gene>